<feature type="domain" description="C2H2-type" evidence="11">
    <location>
        <begin position="308"/>
        <end position="332"/>
    </location>
</feature>
<feature type="domain" description="C2H2-type" evidence="11">
    <location>
        <begin position="64"/>
        <end position="91"/>
    </location>
</feature>
<dbReference type="PROSITE" id="PS50157">
    <property type="entry name" value="ZINC_FINGER_C2H2_2"/>
    <property type="match status" value="8"/>
</dbReference>
<evidence type="ECO:0000259" key="11">
    <source>
        <dbReference type="PROSITE" id="PS50157"/>
    </source>
</evidence>
<dbReference type="HOGENOM" id="CLU_002678_2_2_1"/>
<dbReference type="OMA" id="RSHMEVH"/>
<sequence>CGKSFWLAESADVHVCSHIKFDSSCSSASFKSVKTQTCNICSKTFRNASYFQLHMRMHAGDSTYSCNMCDKTFSCSWNLKTHLAVHKDDKPFACTLCGVGFKLKANMQRHERSHVLSKLPNAAIPSDGFVEKKIYACSTCGMRFKVKANVIRHERLHINSPNEKQKSNEVRTGDLSIELKAVKSPAETSPVYKCLSVVANRHACKVCGKTYKQRCHLLSHVLSHSDAQPYVCEMCGKSFSLAWNLKTHLAVHNQEKPFSCTICGSNFKLKTALQRHERSHLSVKMQARQILSEQLESGSRSSASFKELQCPGCEKKYLTFSELRSHMEVHNI</sequence>
<proteinExistence type="predicted"/>
<name>T1JM03_STRMM</name>
<dbReference type="InterPro" id="IPR013087">
    <property type="entry name" value="Znf_C2H2_type"/>
</dbReference>
<feature type="domain" description="C2H2-type" evidence="11">
    <location>
        <begin position="36"/>
        <end position="63"/>
    </location>
</feature>
<comment type="subcellular location">
    <subcellularLocation>
        <location evidence="1">Nucleus</location>
    </subcellularLocation>
</comment>
<feature type="domain" description="C2H2-type" evidence="11">
    <location>
        <begin position="135"/>
        <end position="162"/>
    </location>
</feature>
<keyword evidence="9" id="KW-0539">Nucleus</keyword>
<keyword evidence="5" id="KW-0862">Zinc</keyword>
<dbReference type="PANTHER" id="PTHR24381:SF393">
    <property type="entry name" value="CHROMATIN-LINKED ADAPTOR FOR MSL PROTEINS, ISOFORM B"/>
    <property type="match status" value="1"/>
</dbReference>
<evidence type="ECO:0000256" key="8">
    <source>
        <dbReference type="ARBA" id="ARBA00023163"/>
    </source>
</evidence>
<evidence type="ECO:0000256" key="1">
    <source>
        <dbReference type="ARBA" id="ARBA00004123"/>
    </source>
</evidence>
<feature type="domain" description="C2H2-type" evidence="11">
    <location>
        <begin position="230"/>
        <end position="257"/>
    </location>
</feature>
<keyword evidence="3" id="KW-0677">Repeat</keyword>
<dbReference type="AlphaFoldDB" id="T1JM03"/>
<accession>T1JM03</accession>
<dbReference type="FunFam" id="3.30.160.60:FF:000100">
    <property type="entry name" value="Zinc finger 45-like"/>
    <property type="match status" value="3"/>
</dbReference>
<dbReference type="PROSITE" id="PS00028">
    <property type="entry name" value="ZINC_FINGER_C2H2_1"/>
    <property type="match status" value="8"/>
</dbReference>
<dbReference type="Pfam" id="PF00096">
    <property type="entry name" value="zf-C2H2"/>
    <property type="match status" value="5"/>
</dbReference>
<keyword evidence="2" id="KW-0479">Metal-binding</keyword>
<evidence type="ECO:0000256" key="9">
    <source>
        <dbReference type="ARBA" id="ARBA00023242"/>
    </source>
</evidence>
<dbReference type="GO" id="GO:0005634">
    <property type="term" value="C:nucleus"/>
    <property type="evidence" value="ECO:0007669"/>
    <property type="project" value="UniProtKB-SubCell"/>
</dbReference>
<evidence type="ECO:0000313" key="12">
    <source>
        <dbReference type="EnsemblMetazoa" id="SMAR014883-PA"/>
    </source>
</evidence>
<keyword evidence="13" id="KW-1185">Reference proteome</keyword>
<evidence type="ECO:0000256" key="2">
    <source>
        <dbReference type="ARBA" id="ARBA00022723"/>
    </source>
</evidence>
<dbReference type="STRING" id="126957.T1JM03"/>
<dbReference type="FunFam" id="3.30.160.60:FF:000646">
    <property type="entry name" value="Myeloid zinc finger 1"/>
    <property type="match status" value="1"/>
</dbReference>
<dbReference type="GO" id="GO:0000977">
    <property type="term" value="F:RNA polymerase II transcription regulatory region sequence-specific DNA binding"/>
    <property type="evidence" value="ECO:0007669"/>
    <property type="project" value="TreeGrafter"/>
</dbReference>
<feature type="domain" description="C2H2-type" evidence="11">
    <location>
        <begin position="92"/>
        <end position="119"/>
    </location>
</feature>
<reference evidence="13" key="1">
    <citation type="submission" date="2011-05" db="EMBL/GenBank/DDBJ databases">
        <authorList>
            <person name="Richards S.R."/>
            <person name="Qu J."/>
            <person name="Jiang H."/>
            <person name="Jhangiani S.N."/>
            <person name="Agravi P."/>
            <person name="Goodspeed R."/>
            <person name="Gross S."/>
            <person name="Mandapat C."/>
            <person name="Jackson L."/>
            <person name="Mathew T."/>
            <person name="Pu L."/>
            <person name="Thornton R."/>
            <person name="Saada N."/>
            <person name="Wilczek-Boney K.B."/>
            <person name="Lee S."/>
            <person name="Kovar C."/>
            <person name="Wu Y."/>
            <person name="Scherer S.E."/>
            <person name="Worley K.C."/>
            <person name="Muzny D.M."/>
            <person name="Gibbs R."/>
        </authorList>
    </citation>
    <scope>NUCLEOTIDE SEQUENCE</scope>
    <source>
        <strain evidence="13">Brora</strain>
    </source>
</reference>
<evidence type="ECO:0000256" key="4">
    <source>
        <dbReference type="ARBA" id="ARBA00022771"/>
    </source>
</evidence>
<feature type="domain" description="C2H2-type" evidence="11">
    <location>
        <begin position="258"/>
        <end position="285"/>
    </location>
</feature>
<keyword evidence="4 10" id="KW-0863">Zinc-finger</keyword>
<dbReference type="SMART" id="SM00355">
    <property type="entry name" value="ZnF_C2H2"/>
    <property type="match status" value="8"/>
</dbReference>
<dbReference type="Pfam" id="PF13894">
    <property type="entry name" value="zf-C2H2_4"/>
    <property type="match status" value="1"/>
</dbReference>
<keyword evidence="6" id="KW-0805">Transcription regulation</keyword>
<dbReference type="eggNOG" id="KOG1721">
    <property type="taxonomic scope" value="Eukaryota"/>
</dbReference>
<dbReference type="InterPro" id="IPR036236">
    <property type="entry name" value="Znf_C2H2_sf"/>
</dbReference>
<evidence type="ECO:0000256" key="7">
    <source>
        <dbReference type="ARBA" id="ARBA00023125"/>
    </source>
</evidence>
<dbReference type="Proteomes" id="UP000014500">
    <property type="component" value="Unassembled WGS sequence"/>
</dbReference>
<dbReference type="SUPFAM" id="SSF57667">
    <property type="entry name" value="beta-beta-alpha zinc fingers"/>
    <property type="match status" value="5"/>
</dbReference>
<evidence type="ECO:0000256" key="10">
    <source>
        <dbReference type="PROSITE-ProRule" id="PRU00042"/>
    </source>
</evidence>
<dbReference type="PhylomeDB" id="T1JM03"/>
<dbReference type="GO" id="GO:0008270">
    <property type="term" value="F:zinc ion binding"/>
    <property type="evidence" value="ECO:0007669"/>
    <property type="project" value="UniProtKB-KW"/>
</dbReference>
<evidence type="ECO:0000313" key="13">
    <source>
        <dbReference type="Proteomes" id="UP000014500"/>
    </source>
</evidence>
<evidence type="ECO:0000256" key="3">
    <source>
        <dbReference type="ARBA" id="ARBA00022737"/>
    </source>
</evidence>
<dbReference type="Gene3D" id="3.30.160.60">
    <property type="entry name" value="Classic Zinc Finger"/>
    <property type="match status" value="7"/>
</dbReference>
<keyword evidence="7" id="KW-0238">DNA-binding</keyword>
<feature type="domain" description="C2H2-type" evidence="11">
    <location>
        <begin position="202"/>
        <end position="229"/>
    </location>
</feature>
<dbReference type="PANTHER" id="PTHR24381">
    <property type="entry name" value="ZINC FINGER PROTEIN"/>
    <property type="match status" value="1"/>
</dbReference>
<evidence type="ECO:0000256" key="6">
    <source>
        <dbReference type="ARBA" id="ARBA00023015"/>
    </source>
</evidence>
<dbReference type="GO" id="GO:0000981">
    <property type="term" value="F:DNA-binding transcription factor activity, RNA polymerase II-specific"/>
    <property type="evidence" value="ECO:0007669"/>
    <property type="project" value="TreeGrafter"/>
</dbReference>
<evidence type="ECO:0000256" key="5">
    <source>
        <dbReference type="ARBA" id="ARBA00022833"/>
    </source>
</evidence>
<keyword evidence="8" id="KW-0804">Transcription</keyword>
<organism evidence="12 13">
    <name type="scientific">Strigamia maritima</name>
    <name type="common">European centipede</name>
    <name type="synonym">Geophilus maritimus</name>
    <dbReference type="NCBI Taxonomy" id="126957"/>
    <lineage>
        <taxon>Eukaryota</taxon>
        <taxon>Metazoa</taxon>
        <taxon>Ecdysozoa</taxon>
        <taxon>Arthropoda</taxon>
        <taxon>Myriapoda</taxon>
        <taxon>Chilopoda</taxon>
        <taxon>Pleurostigmophora</taxon>
        <taxon>Geophilomorpha</taxon>
        <taxon>Linotaeniidae</taxon>
        <taxon>Strigamia</taxon>
    </lineage>
</organism>
<dbReference type="EnsemblMetazoa" id="SMAR014883-RA">
    <property type="protein sequence ID" value="SMAR014883-PA"/>
    <property type="gene ID" value="SMAR014883"/>
</dbReference>
<reference evidence="12" key="2">
    <citation type="submission" date="2015-02" db="UniProtKB">
        <authorList>
            <consortium name="EnsemblMetazoa"/>
        </authorList>
    </citation>
    <scope>IDENTIFICATION</scope>
</reference>
<dbReference type="EMBL" id="JH431569">
    <property type="status" value="NOT_ANNOTATED_CDS"/>
    <property type="molecule type" value="Genomic_DNA"/>
</dbReference>
<protein>
    <recommendedName>
        <fullName evidence="11">C2H2-type domain-containing protein</fullName>
    </recommendedName>
</protein>